<organism evidence="8 9">
    <name type="scientific">Eeniella nana</name>
    <name type="common">Yeast</name>
    <name type="synonym">Brettanomyces nanus</name>
    <dbReference type="NCBI Taxonomy" id="13502"/>
    <lineage>
        <taxon>Eukaryota</taxon>
        <taxon>Fungi</taxon>
        <taxon>Dikarya</taxon>
        <taxon>Ascomycota</taxon>
        <taxon>Saccharomycotina</taxon>
        <taxon>Pichiomycetes</taxon>
        <taxon>Pichiales</taxon>
        <taxon>Pichiaceae</taxon>
        <taxon>Brettanomyces</taxon>
    </lineage>
</organism>
<dbReference type="KEGG" id="bnn:FOA43_000667"/>
<dbReference type="SUPFAM" id="SSF48179">
    <property type="entry name" value="6-phosphogluconate dehydrogenase C-terminal domain-like"/>
    <property type="match status" value="1"/>
</dbReference>
<proteinExistence type="inferred from homology"/>
<dbReference type="Pfam" id="PF08546">
    <property type="entry name" value="ApbA_C"/>
    <property type="match status" value="1"/>
</dbReference>
<comment type="catalytic activity">
    <reaction evidence="4">
        <text>(R)-pantoate + NADP(+) = 2-dehydropantoate + NADPH + H(+)</text>
        <dbReference type="Rhea" id="RHEA:16233"/>
        <dbReference type="ChEBI" id="CHEBI:11561"/>
        <dbReference type="ChEBI" id="CHEBI:15378"/>
        <dbReference type="ChEBI" id="CHEBI:15980"/>
        <dbReference type="ChEBI" id="CHEBI:57783"/>
        <dbReference type="ChEBI" id="CHEBI:58349"/>
        <dbReference type="EC" id="1.1.1.169"/>
    </reaction>
</comment>
<dbReference type="InterPro" id="IPR013752">
    <property type="entry name" value="KPA_reductase"/>
</dbReference>
<dbReference type="Proteomes" id="UP000662931">
    <property type="component" value="Chromosome 1"/>
</dbReference>
<feature type="signal peptide" evidence="5">
    <location>
        <begin position="1"/>
        <end position="21"/>
    </location>
</feature>
<dbReference type="InterPro" id="IPR008927">
    <property type="entry name" value="6-PGluconate_DH-like_C_sf"/>
</dbReference>
<evidence type="ECO:0000313" key="9">
    <source>
        <dbReference type="Proteomes" id="UP000662931"/>
    </source>
</evidence>
<gene>
    <name evidence="8" type="ORF">FOA43_000667</name>
</gene>
<evidence type="ECO:0000259" key="6">
    <source>
        <dbReference type="Pfam" id="PF02558"/>
    </source>
</evidence>
<keyword evidence="5" id="KW-0732">Signal</keyword>
<dbReference type="GO" id="GO:0015940">
    <property type="term" value="P:pantothenate biosynthetic process"/>
    <property type="evidence" value="ECO:0007669"/>
    <property type="project" value="InterPro"/>
</dbReference>
<evidence type="ECO:0000256" key="2">
    <source>
        <dbReference type="ARBA" id="ARBA00022857"/>
    </source>
</evidence>
<dbReference type="OrthoDB" id="3609at2759"/>
<dbReference type="InterPro" id="IPR051402">
    <property type="entry name" value="KPR-Related"/>
</dbReference>
<dbReference type="NCBIfam" id="TIGR00745">
    <property type="entry name" value="apbA_panE"/>
    <property type="match status" value="1"/>
</dbReference>
<dbReference type="InterPro" id="IPR036291">
    <property type="entry name" value="NAD(P)-bd_dom_sf"/>
</dbReference>
<comment type="similarity">
    <text evidence="1 4">Belongs to the ketopantoate reductase family.</text>
</comment>
<reference evidence="8" key="1">
    <citation type="submission" date="2020-10" db="EMBL/GenBank/DDBJ databases">
        <authorList>
            <person name="Roach M.J.R."/>
        </authorList>
    </citation>
    <scope>NUCLEOTIDE SEQUENCE</scope>
    <source>
        <strain evidence="8">CBS 1945</strain>
    </source>
</reference>
<dbReference type="EMBL" id="CP064812">
    <property type="protein sequence ID" value="QPG73357.1"/>
    <property type="molecule type" value="Genomic_DNA"/>
</dbReference>
<dbReference type="PANTHER" id="PTHR21708">
    <property type="entry name" value="PROBABLE 2-DEHYDROPANTOATE 2-REDUCTASE"/>
    <property type="match status" value="1"/>
</dbReference>
<dbReference type="InterPro" id="IPR013328">
    <property type="entry name" value="6PGD_dom2"/>
</dbReference>
<protein>
    <recommendedName>
        <fullName evidence="4">2-dehydropantoate 2-reductase</fullName>
        <ecNumber evidence="4">1.1.1.169</ecNumber>
    </recommendedName>
    <alternativeName>
        <fullName evidence="4">Ketopantoate reductase</fullName>
    </alternativeName>
</protein>
<dbReference type="AlphaFoldDB" id="A0A875RTC4"/>
<dbReference type="FunFam" id="1.10.1040.10:FF:000017">
    <property type="entry name" value="2-dehydropantoate 2-reductase"/>
    <property type="match status" value="1"/>
</dbReference>
<evidence type="ECO:0000313" key="8">
    <source>
        <dbReference type="EMBL" id="QPG73357.1"/>
    </source>
</evidence>
<evidence type="ECO:0000256" key="1">
    <source>
        <dbReference type="ARBA" id="ARBA00007870"/>
    </source>
</evidence>
<keyword evidence="2 4" id="KW-0521">NADP</keyword>
<feature type="chain" id="PRO_5034064572" description="2-dehydropantoate 2-reductase" evidence="5">
    <location>
        <begin position="22"/>
        <end position="342"/>
    </location>
</feature>
<dbReference type="PANTHER" id="PTHR21708:SF30">
    <property type="entry name" value="2-DEHYDROPANTOATE 2-REDUCTASE-RELATED"/>
    <property type="match status" value="1"/>
</dbReference>
<evidence type="ECO:0000259" key="7">
    <source>
        <dbReference type="Pfam" id="PF08546"/>
    </source>
</evidence>
<dbReference type="GeneID" id="62194068"/>
<evidence type="ECO:0000256" key="5">
    <source>
        <dbReference type="SAM" id="SignalP"/>
    </source>
</evidence>
<sequence>MPQNIPSVLVVGAGALGLVAAYSLQEHGQCDVTLVVKFDYEKVCQEGYTFKSVQFGNFSGWKPKYIRKSVEDTKHEYDFIIVAVKNLPDGPEPVNDIIRHVVERSPNSAVILFQNGIDIEKPLIEEFPGHVIMSGVSLINCTNIDRVVDQKNKDSIQIGLFENETIKDIATAESKLKQFVELYHIEGMNTVSLDENVRLSRWKKLVYNASINTTTALVQLDVTRSTICGFKQNLCRPIIDEIYAIAKADGYNIPSEMEDEMLNLSNGLYYRPSMCVDVDFGRMIELETIVGNPLRMAKKYGVPAPRLDTIYHLLQMVQYKTMEKAGLIIMDVEKGVPHKTFN</sequence>
<evidence type="ECO:0000256" key="3">
    <source>
        <dbReference type="ARBA" id="ARBA00023002"/>
    </source>
</evidence>
<keyword evidence="9" id="KW-1185">Reference proteome</keyword>
<keyword evidence="3 4" id="KW-0560">Oxidoreductase</keyword>
<comment type="function">
    <text evidence="4">Catalyzes the NADPH-dependent reduction of ketopantoate into pantoic acid.</text>
</comment>
<name>A0A875RTC4_EENNA</name>
<dbReference type="Pfam" id="PF02558">
    <property type="entry name" value="ApbA"/>
    <property type="match status" value="1"/>
</dbReference>
<dbReference type="RefSeq" id="XP_038776922.1">
    <property type="nucleotide sequence ID" value="XM_038920994.1"/>
</dbReference>
<dbReference type="Gene3D" id="1.10.1040.10">
    <property type="entry name" value="N-(1-d-carboxylethyl)-l-norvaline Dehydrogenase, domain 2"/>
    <property type="match status" value="1"/>
</dbReference>
<dbReference type="InterPro" id="IPR003710">
    <property type="entry name" value="ApbA"/>
</dbReference>
<dbReference type="Gene3D" id="3.40.50.720">
    <property type="entry name" value="NAD(P)-binding Rossmann-like Domain"/>
    <property type="match status" value="1"/>
</dbReference>
<dbReference type="GO" id="GO:0005737">
    <property type="term" value="C:cytoplasm"/>
    <property type="evidence" value="ECO:0007669"/>
    <property type="project" value="TreeGrafter"/>
</dbReference>
<dbReference type="EC" id="1.1.1.169" evidence="4"/>
<dbReference type="GO" id="GO:0008677">
    <property type="term" value="F:2-dehydropantoate 2-reductase activity"/>
    <property type="evidence" value="ECO:0007669"/>
    <property type="project" value="UniProtKB-EC"/>
</dbReference>
<dbReference type="SUPFAM" id="SSF51735">
    <property type="entry name" value="NAD(P)-binding Rossmann-fold domains"/>
    <property type="match status" value="1"/>
</dbReference>
<accession>A0A875RTC4</accession>
<evidence type="ECO:0000256" key="4">
    <source>
        <dbReference type="RuleBase" id="RU362068"/>
    </source>
</evidence>
<feature type="domain" description="Ketopantoate reductase N-terminal" evidence="6">
    <location>
        <begin position="8"/>
        <end position="162"/>
    </location>
</feature>
<dbReference type="InterPro" id="IPR013332">
    <property type="entry name" value="KPR_N"/>
</dbReference>
<feature type="domain" description="Ketopantoate reductase C-terminal" evidence="7">
    <location>
        <begin position="196"/>
        <end position="318"/>
    </location>
</feature>